<accession>A0A382YGE3</accession>
<feature type="region of interest" description="Disordered" evidence="1">
    <location>
        <begin position="96"/>
        <end position="125"/>
    </location>
</feature>
<evidence type="ECO:0000313" key="2">
    <source>
        <dbReference type="EMBL" id="SVD82160.1"/>
    </source>
</evidence>
<sequence length="125" mass="14754">ETLFYDIKNKTKTDWFVYLCRLFSTLTIFSRETMSNWYDPDHLSDGKVRDISVHEENPDDWDCEIELNCHKTENSGRVSTVFMRYLRDKYGESTADRALKRAQKREQRARGENTPTISTKMAGVF</sequence>
<name>A0A382YGE3_9ZZZZ</name>
<proteinExistence type="predicted"/>
<feature type="non-terminal residue" evidence="2">
    <location>
        <position position="1"/>
    </location>
</feature>
<dbReference type="EMBL" id="UINC01175505">
    <property type="protein sequence ID" value="SVD82160.1"/>
    <property type="molecule type" value="Genomic_DNA"/>
</dbReference>
<evidence type="ECO:0000256" key="1">
    <source>
        <dbReference type="SAM" id="MobiDB-lite"/>
    </source>
</evidence>
<feature type="compositionally biased region" description="Basic and acidic residues" evidence="1">
    <location>
        <begin position="96"/>
        <end position="111"/>
    </location>
</feature>
<protein>
    <submittedName>
        <fullName evidence="2">Uncharacterized protein</fullName>
    </submittedName>
</protein>
<organism evidence="2">
    <name type="scientific">marine metagenome</name>
    <dbReference type="NCBI Taxonomy" id="408172"/>
    <lineage>
        <taxon>unclassified sequences</taxon>
        <taxon>metagenomes</taxon>
        <taxon>ecological metagenomes</taxon>
    </lineage>
</organism>
<reference evidence="2" key="1">
    <citation type="submission" date="2018-05" db="EMBL/GenBank/DDBJ databases">
        <authorList>
            <person name="Lanie J.A."/>
            <person name="Ng W.-L."/>
            <person name="Kazmierczak K.M."/>
            <person name="Andrzejewski T.M."/>
            <person name="Davidsen T.M."/>
            <person name="Wayne K.J."/>
            <person name="Tettelin H."/>
            <person name="Glass J.I."/>
            <person name="Rusch D."/>
            <person name="Podicherti R."/>
            <person name="Tsui H.-C.T."/>
            <person name="Winkler M.E."/>
        </authorList>
    </citation>
    <scope>NUCLEOTIDE SEQUENCE</scope>
</reference>
<gene>
    <name evidence="2" type="ORF">METZ01_LOCUS435014</name>
</gene>
<dbReference type="AlphaFoldDB" id="A0A382YGE3"/>